<dbReference type="PANTHER" id="PTHR43747">
    <property type="entry name" value="FAD-BINDING PROTEIN"/>
    <property type="match status" value="1"/>
</dbReference>
<dbReference type="InterPro" id="IPR036188">
    <property type="entry name" value="FAD/NAD-bd_sf"/>
</dbReference>
<evidence type="ECO:0000256" key="1">
    <source>
        <dbReference type="ARBA" id="ARBA00038396"/>
    </source>
</evidence>
<dbReference type="PANTHER" id="PTHR43747:SF1">
    <property type="entry name" value="SLR1998 PROTEIN"/>
    <property type="match status" value="1"/>
</dbReference>
<dbReference type="SUPFAM" id="SSF51905">
    <property type="entry name" value="FAD/NAD(P)-binding domain"/>
    <property type="match status" value="1"/>
</dbReference>
<dbReference type="EMBL" id="BOOW01000034">
    <property type="protein sequence ID" value="GII95149.1"/>
    <property type="molecule type" value="Genomic_DNA"/>
</dbReference>
<comment type="caution">
    <text evidence="3">The sequence shown here is derived from an EMBL/GenBank/DDBJ whole genome shotgun (WGS) entry which is preliminary data.</text>
</comment>
<comment type="similarity">
    <text evidence="1">Belongs to the flavin-dependent halogenase family. Bacterial tryptophan halogenase subfamily.</text>
</comment>
<evidence type="ECO:0000313" key="4">
    <source>
        <dbReference type="Proteomes" id="UP000606172"/>
    </source>
</evidence>
<keyword evidence="4" id="KW-1185">Reference proteome</keyword>
<name>A0A919VEI3_9ACTN</name>
<dbReference type="Gene3D" id="3.50.50.60">
    <property type="entry name" value="FAD/NAD(P)-binding domain"/>
    <property type="match status" value="1"/>
</dbReference>
<accession>A0A919VEI3</accession>
<sequence>MAVVGAGPSGSATARRLALEGHRVVLLERSDFRGPRAGESLAPEVRPLLTELGVWDGFMGLGPLVSYGTRSVWGGSDPLTQSYVMNRHGCGWHVDRCAFDRMLAFAARSAGAELLENTSVVGCDRPADDRWLVRTAGGGVVRSRVLIDATGRAAAVARRLGAGRVLFDRHVGITVLCGGVDVSGEGYVCVETMPSGWWYSAPVPPSGMAVVLMTDGDICRRESLPARWPDLLSSTAPVTANRAKGMVAWGPRVFPAASHRLHRPDHTAPWLAVGDAALTVDPVTGSGVTRALQTARTAATLVPALLAGDTGVLSAYENELDTTCDTYLHNRAAVYAMENRWPDALFWRRRTGSAS</sequence>
<evidence type="ECO:0000259" key="2">
    <source>
        <dbReference type="Pfam" id="PF01494"/>
    </source>
</evidence>
<dbReference type="InterPro" id="IPR050816">
    <property type="entry name" value="Flavin-dep_Halogenase_NPB"/>
</dbReference>
<reference evidence="3" key="1">
    <citation type="submission" date="2021-01" db="EMBL/GenBank/DDBJ databases">
        <title>Whole genome shotgun sequence of Sinosporangium siamense NBRC 109515.</title>
        <authorList>
            <person name="Komaki H."/>
            <person name="Tamura T."/>
        </authorList>
    </citation>
    <scope>NUCLEOTIDE SEQUENCE</scope>
    <source>
        <strain evidence="3">NBRC 109515</strain>
    </source>
</reference>
<dbReference type="InterPro" id="IPR002938">
    <property type="entry name" value="FAD-bd"/>
</dbReference>
<dbReference type="Proteomes" id="UP000606172">
    <property type="component" value="Unassembled WGS sequence"/>
</dbReference>
<dbReference type="Gene3D" id="3.30.9.100">
    <property type="match status" value="1"/>
</dbReference>
<organism evidence="3 4">
    <name type="scientific">Sinosporangium siamense</name>
    <dbReference type="NCBI Taxonomy" id="1367973"/>
    <lineage>
        <taxon>Bacteria</taxon>
        <taxon>Bacillati</taxon>
        <taxon>Actinomycetota</taxon>
        <taxon>Actinomycetes</taxon>
        <taxon>Streptosporangiales</taxon>
        <taxon>Streptosporangiaceae</taxon>
        <taxon>Sinosporangium</taxon>
    </lineage>
</organism>
<dbReference type="AlphaFoldDB" id="A0A919VEI3"/>
<feature type="domain" description="FAD-binding" evidence="2">
    <location>
        <begin position="2"/>
        <end position="319"/>
    </location>
</feature>
<gene>
    <name evidence="3" type="ORF">Ssi02_53800</name>
</gene>
<proteinExistence type="inferred from homology"/>
<protein>
    <submittedName>
        <fullName evidence="3">Alkylhalidase-like protein</fullName>
    </submittedName>
</protein>
<dbReference type="Pfam" id="PF01494">
    <property type="entry name" value="FAD_binding_3"/>
    <property type="match status" value="1"/>
</dbReference>
<dbReference type="GO" id="GO:0071949">
    <property type="term" value="F:FAD binding"/>
    <property type="evidence" value="ECO:0007669"/>
    <property type="project" value="InterPro"/>
</dbReference>
<evidence type="ECO:0000313" key="3">
    <source>
        <dbReference type="EMBL" id="GII95149.1"/>
    </source>
</evidence>